<proteinExistence type="predicted"/>
<keyword evidence="1" id="KW-0812">Transmembrane</keyword>
<keyword evidence="3" id="KW-1185">Reference proteome</keyword>
<dbReference type="EMBL" id="CAJQZC010000002">
    <property type="protein sequence ID" value="CAG4890840.1"/>
    <property type="molecule type" value="Genomic_DNA"/>
</dbReference>
<evidence type="ECO:0000313" key="3">
    <source>
        <dbReference type="Proteomes" id="UP000789704"/>
    </source>
</evidence>
<feature type="transmembrane region" description="Helical" evidence="1">
    <location>
        <begin position="45"/>
        <end position="67"/>
    </location>
</feature>
<feature type="transmembrane region" description="Helical" evidence="1">
    <location>
        <begin position="5"/>
        <end position="25"/>
    </location>
</feature>
<evidence type="ECO:0000256" key="1">
    <source>
        <dbReference type="SAM" id="Phobius"/>
    </source>
</evidence>
<reference evidence="2" key="1">
    <citation type="submission" date="2021-04" db="EMBL/GenBank/DDBJ databases">
        <authorList>
            <person name="Vanwijnsberghe S."/>
        </authorList>
    </citation>
    <scope>NUCLEOTIDE SEQUENCE</scope>
    <source>
        <strain evidence="2">LMG 31841</strain>
    </source>
</reference>
<comment type="caution">
    <text evidence="2">The sequence shown here is derived from an EMBL/GenBank/DDBJ whole genome shotgun (WGS) entry which is preliminary data.</text>
</comment>
<keyword evidence="1" id="KW-0472">Membrane</keyword>
<sequence>MMRRIVVLVAGGMTGALIGCLFDLIPVAIEKSTGVYLCRESCPPWFRLGSLGVYLVVPIVWAGLLAFATGESAARRVPAVMAFAIASSALMLAITWFAYAHQAQLI</sequence>
<dbReference type="Proteomes" id="UP000789704">
    <property type="component" value="Unassembled WGS sequence"/>
</dbReference>
<dbReference type="PROSITE" id="PS51257">
    <property type="entry name" value="PROKAR_LIPOPROTEIN"/>
    <property type="match status" value="1"/>
</dbReference>
<accession>A0A9N8WZZ5</accession>
<keyword evidence="1" id="KW-1133">Transmembrane helix</keyword>
<organism evidence="2 3">
    <name type="scientific">Paraburkholderia saeva</name>
    <dbReference type="NCBI Taxonomy" id="2777537"/>
    <lineage>
        <taxon>Bacteria</taxon>
        <taxon>Pseudomonadati</taxon>
        <taxon>Pseudomonadota</taxon>
        <taxon>Betaproteobacteria</taxon>
        <taxon>Burkholderiales</taxon>
        <taxon>Burkholderiaceae</taxon>
        <taxon>Paraburkholderia</taxon>
    </lineage>
</organism>
<name>A0A9N8WZZ5_9BURK</name>
<dbReference type="RefSeq" id="WP_228875256.1">
    <property type="nucleotide sequence ID" value="NZ_CAJQYX010000003.1"/>
</dbReference>
<protein>
    <submittedName>
        <fullName evidence="2">Uncharacterized protein</fullName>
    </submittedName>
</protein>
<evidence type="ECO:0000313" key="2">
    <source>
        <dbReference type="EMBL" id="CAG4890840.1"/>
    </source>
</evidence>
<feature type="transmembrane region" description="Helical" evidence="1">
    <location>
        <begin position="79"/>
        <end position="99"/>
    </location>
</feature>
<dbReference type="AlphaFoldDB" id="A0A9N8WZZ5"/>
<gene>
    <name evidence="2" type="ORF">LMG31841_01234</name>
</gene>